<dbReference type="PROSITE" id="PS50893">
    <property type="entry name" value="ABC_TRANSPORTER_2"/>
    <property type="match status" value="1"/>
</dbReference>
<protein>
    <recommendedName>
        <fullName evidence="13">ABC transporter domain-containing protein</fullName>
    </recommendedName>
</protein>
<dbReference type="AlphaFoldDB" id="A0A381Q817"/>
<dbReference type="InterPro" id="IPR027417">
    <property type="entry name" value="P-loop_NTPase"/>
</dbReference>
<dbReference type="SUPFAM" id="SSF90123">
    <property type="entry name" value="ABC transporter transmembrane region"/>
    <property type="match status" value="1"/>
</dbReference>
<evidence type="ECO:0000259" key="10">
    <source>
        <dbReference type="PROSITE" id="PS50893"/>
    </source>
</evidence>
<dbReference type="SUPFAM" id="SSF52540">
    <property type="entry name" value="P-loop containing nucleoside triphosphate hydrolases"/>
    <property type="match status" value="1"/>
</dbReference>
<evidence type="ECO:0000256" key="4">
    <source>
        <dbReference type="ARBA" id="ARBA00022692"/>
    </source>
</evidence>
<proteinExistence type="predicted"/>
<dbReference type="Gene3D" id="1.20.1560.10">
    <property type="entry name" value="ABC transporter type 1, transmembrane domain"/>
    <property type="match status" value="1"/>
</dbReference>
<dbReference type="GO" id="GO:0005524">
    <property type="term" value="F:ATP binding"/>
    <property type="evidence" value="ECO:0007669"/>
    <property type="project" value="UniProtKB-KW"/>
</dbReference>
<sequence>MQQRRKNTSGSHGPALDLDFKERLGALRNLPEFFSLIWSCNNWLAALNILLRVIRASLPLAMLYVGKLIIDEIVRISVIASGPAVENPDMSIVTIYVLIELGLAVFSDLLGRGIALLDSLLGDLVSHEISLRLMHQSARLDLECFEDSDFYDKLERARRQASSRILLMSQVLAQLQDSITVFFLAAALITFNAWLLLLLAITLIPAFLGETHFNSQSYSLMYGWTQERRELDYLRFAGASDETAKEVKIFGLSDFFGSRYKKLAGEYYRANRDLSARRAAWGGLLSMVGSLGYYTAYAVIIYRTVYGELSLGDLTFLSGSFLRLRSLMEAILIRFSSIADSALYLRDLFDFLEMEPRIISIDNSLPFPVTIRKGFTFENVGFRYPQMKQWVLRDVSFTLHPGEKLALVGENGAGKTTLVKLLTRLYDPVEGRIMLDGHDLRKYNLDGLRDAVGVIFQDYVKYHLTATENIAVGLIDERNNETRIKEAARQSLADKVIENLPNGYQQMIGRWFKQGTNLSGGEWQKIAIARAYMRDAQLLILDEPTASLDARAENEVFRRFVELTFDKCAVLISHRFSTVRMADRIVVLHEGKLLEHGTHDELLALGGRYSELFQMQAAGYC</sequence>
<gene>
    <name evidence="12" type="ORF">METZ01_LOCUS27393</name>
</gene>
<keyword evidence="6" id="KW-0067">ATP-binding</keyword>
<evidence type="ECO:0000313" key="12">
    <source>
        <dbReference type="EMBL" id="SUZ74539.1"/>
    </source>
</evidence>
<keyword evidence="4 9" id="KW-0812">Transmembrane</keyword>
<dbReference type="InterPro" id="IPR011527">
    <property type="entry name" value="ABC1_TM_dom"/>
</dbReference>
<evidence type="ECO:0000256" key="1">
    <source>
        <dbReference type="ARBA" id="ARBA00004651"/>
    </source>
</evidence>
<accession>A0A381Q817</accession>
<dbReference type="FunFam" id="3.40.50.300:FF:000221">
    <property type="entry name" value="Multidrug ABC transporter ATP-binding protein"/>
    <property type="match status" value="1"/>
</dbReference>
<dbReference type="GO" id="GO:0015421">
    <property type="term" value="F:ABC-type oligopeptide transporter activity"/>
    <property type="evidence" value="ECO:0007669"/>
    <property type="project" value="TreeGrafter"/>
</dbReference>
<keyword evidence="8 9" id="KW-0472">Membrane</keyword>
<dbReference type="InterPro" id="IPR036640">
    <property type="entry name" value="ABC1_TM_sf"/>
</dbReference>
<organism evidence="12">
    <name type="scientific">marine metagenome</name>
    <dbReference type="NCBI Taxonomy" id="408172"/>
    <lineage>
        <taxon>unclassified sequences</taxon>
        <taxon>metagenomes</taxon>
        <taxon>ecological metagenomes</taxon>
    </lineage>
</organism>
<evidence type="ECO:0000256" key="9">
    <source>
        <dbReference type="SAM" id="Phobius"/>
    </source>
</evidence>
<evidence type="ECO:0000256" key="8">
    <source>
        <dbReference type="ARBA" id="ARBA00023136"/>
    </source>
</evidence>
<dbReference type="Pfam" id="PF00005">
    <property type="entry name" value="ABC_tran"/>
    <property type="match status" value="1"/>
</dbReference>
<evidence type="ECO:0000256" key="5">
    <source>
        <dbReference type="ARBA" id="ARBA00022741"/>
    </source>
</evidence>
<evidence type="ECO:0000256" key="2">
    <source>
        <dbReference type="ARBA" id="ARBA00022448"/>
    </source>
</evidence>
<feature type="domain" description="ABC transporter" evidence="10">
    <location>
        <begin position="375"/>
        <end position="615"/>
    </location>
</feature>
<dbReference type="PANTHER" id="PTHR43394:SF1">
    <property type="entry name" value="ATP-BINDING CASSETTE SUB-FAMILY B MEMBER 10, MITOCHONDRIAL"/>
    <property type="match status" value="1"/>
</dbReference>
<comment type="subcellular location">
    <subcellularLocation>
        <location evidence="1">Cell membrane</location>
        <topology evidence="1">Multi-pass membrane protein</topology>
    </subcellularLocation>
</comment>
<dbReference type="InterPro" id="IPR003439">
    <property type="entry name" value="ABC_transporter-like_ATP-bd"/>
</dbReference>
<name>A0A381Q817_9ZZZZ</name>
<dbReference type="InterPro" id="IPR003593">
    <property type="entry name" value="AAA+_ATPase"/>
</dbReference>
<dbReference type="SMART" id="SM00382">
    <property type="entry name" value="AAA"/>
    <property type="match status" value="1"/>
</dbReference>
<evidence type="ECO:0000256" key="6">
    <source>
        <dbReference type="ARBA" id="ARBA00022840"/>
    </source>
</evidence>
<dbReference type="PROSITE" id="PS50929">
    <property type="entry name" value="ABC_TM1F"/>
    <property type="match status" value="1"/>
</dbReference>
<feature type="domain" description="ABC transmembrane type-1" evidence="11">
    <location>
        <begin position="46"/>
        <end position="340"/>
    </location>
</feature>
<reference evidence="12" key="1">
    <citation type="submission" date="2018-05" db="EMBL/GenBank/DDBJ databases">
        <authorList>
            <person name="Lanie J.A."/>
            <person name="Ng W.-L."/>
            <person name="Kazmierczak K.M."/>
            <person name="Andrzejewski T.M."/>
            <person name="Davidsen T.M."/>
            <person name="Wayne K.J."/>
            <person name="Tettelin H."/>
            <person name="Glass J.I."/>
            <person name="Rusch D."/>
            <person name="Podicherti R."/>
            <person name="Tsui H.-C.T."/>
            <person name="Winkler M.E."/>
        </authorList>
    </citation>
    <scope>NUCLEOTIDE SEQUENCE</scope>
</reference>
<dbReference type="GO" id="GO:0005886">
    <property type="term" value="C:plasma membrane"/>
    <property type="evidence" value="ECO:0007669"/>
    <property type="project" value="UniProtKB-SubCell"/>
</dbReference>
<evidence type="ECO:0000256" key="3">
    <source>
        <dbReference type="ARBA" id="ARBA00022475"/>
    </source>
</evidence>
<evidence type="ECO:0000256" key="7">
    <source>
        <dbReference type="ARBA" id="ARBA00022989"/>
    </source>
</evidence>
<keyword evidence="5" id="KW-0547">Nucleotide-binding</keyword>
<dbReference type="Gene3D" id="3.40.50.300">
    <property type="entry name" value="P-loop containing nucleotide triphosphate hydrolases"/>
    <property type="match status" value="1"/>
</dbReference>
<dbReference type="PROSITE" id="PS00211">
    <property type="entry name" value="ABC_TRANSPORTER_1"/>
    <property type="match status" value="1"/>
</dbReference>
<feature type="transmembrane region" description="Helical" evidence="9">
    <location>
        <begin position="279"/>
        <end position="302"/>
    </location>
</feature>
<dbReference type="InterPro" id="IPR039421">
    <property type="entry name" value="Type_1_exporter"/>
</dbReference>
<dbReference type="GO" id="GO:0016887">
    <property type="term" value="F:ATP hydrolysis activity"/>
    <property type="evidence" value="ECO:0007669"/>
    <property type="project" value="InterPro"/>
</dbReference>
<keyword evidence="3" id="KW-1003">Cell membrane</keyword>
<dbReference type="InterPro" id="IPR017871">
    <property type="entry name" value="ABC_transporter-like_CS"/>
</dbReference>
<keyword evidence="2" id="KW-0813">Transport</keyword>
<evidence type="ECO:0000259" key="11">
    <source>
        <dbReference type="PROSITE" id="PS50929"/>
    </source>
</evidence>
<dbReference type="EMBL" id="UINC01001215">
    <property type="protein sequence ID" value="SUZ74539.1"/>
    <property type="molecule type" value="Genomic_DNA"/>
</dbReference>
<feature type="transmembrane region" description="Helical" evidence="9">
    <location>
        <begin position="90"/>
        <end position="110"/>
    </location>
</feature>
<dbReference type="PANTHER" id="PTHR43394">
    <property type="entry name" value="ATP-DEPENDENT PERMEASE MDL1, MITOCHONDRIAL"/>
    <property type="match status" value="1"/>
</dbReference>
<evidence type="ECO:0008006" key="13">
    <source>
        <dbReference type="Google" id="ProtNLM"/>
    </source>
</evidence>
<keyword evidence="7 9" id="KW-1133">Transmembrane helix</keyword>